<keyword evidence="2" id="KW-1185">Reference proteome</keyword>
<dbReference type="Proteomes" id="UP000038009">
    <property type="component" value="Unassembled WGS sequence"/>
</dbReference>
<gene>
    <name evidence="1" type="ORF">ABL78_7723</name>
</gene>
<sequence length="888" mass="98542">MDTCVAYHKGEVQRLRSKKNAVSVDAAQERLLPRLHFKLGWHYLVLQDVSNGRRQMLSGLRKLEKMFPMFAPFESRLCGSIFLYHFLSCVSLSGGRMNSSSEVWLEVRRYADWIGTAYGGSVRDECQTVTFVLTKVLEAEWLEFLARKTEHLESKQLCDYLVAAAYALEECMTFLPSRLDGDTVNAPPHVGEEERLSEHASRLWKCCDRAAVQKRIARLLGEAKSLASGRETEVNYLNFLASSDLLHEPPDVSLVDEIVMRANCPIVSRMAEVACGALGTWKSLSPSLTVSLLLSGCVDPVNYAEQERFQHRLHELDGCLESDTVLQYPKGNLLAPFTAIAYFDEDREKVVGERAKMVVVLFSTSRRAMKVDVHTLSFSSSGPRGLSETHLPLSPARRVTLSAAAPQKILMEVPLANAGRFTCSNVTADVCMSGFTVTVRWHFTCVESLTAHPMSNRTRDAIIPQKSQTVLEVANPSTVFMVECPSLIEAVEGECAECEIVVSCAALKVTGGCMTIPYEPKLFRVVCWSISNEPLSTTNEGGEMHYMLPDLSPNSAVQLIMSVGCIRSSEFHLPILFRCLTERYGELRCSKSLHISVYPPFDVDHAFMGSSLWGNGVAPLQFPSVNPLYVQYDHSMLVTASDIFRSPLLTNWKDGCALYFFTKQVTADKFVFSAQDTMTLSCTFRCTAKKGITILKADVIVGEEVELLLCCGSDPHAFLEEGECATVVTRFRARRLGRLTPGFIRVVFSPQHSSTRLYSDVCIPAVEIEDAEITMSVHYPLITSRDHAFPLEVAVCNNSTAPFFGEVLLDMQQEDFRCAGMARQTLQIAAEGRSVARYLLFPLRVGELVVPAIQVRSAATSHTVANSEGCYVVHVLPEGQSLLAENPK</sequence>
<dbReference type="OrthoDB" id="259373at2759"/>
<dbReference type="PANTHER" id="PTHR14374">
    <property type="entry name" value="FOIE GRAS"/>
    <property type="match status" value="1"/>
</dbReference>
<dbReference type="OMA" id="IGWHYLV"/>
<proteinExistence type="predicted"/>
<evidence type="ECO:0000313" key="2">
    <source>
        <dbReference type="Proteomes" id="UP000038009"/>
    </source>
</evidence>
<reference evidence="1 2" key="1">
    <citation type="journal article" date="2015" name="PLoS Pathog.">
        <title>Leptomonas seymouri: Adaptations to the Dixenous Life Cycle Analyzed by Genome Sequencing, Transcriptome Profiling and Co-infection with Leishmania donovani.</title>
        <authorList>
            <person name="Kraeva N."/>
            <person name="Butenko A."/>
            <person name="Hlavacova J."/>
            <person name="Kostygov A."/>
            <person name="Myskova J."/>
            <person name="Grybchuk D."/>
            <person name="Lestinova T."/>
            <person name="Votypka J."/>
            <person name="Volf P."/>
            <person name="Opperdoes F."/>
            <person name="Flegontov P."/>
            <person name="Lukes J."/>
            <person name="Yurchenko V."/>
        </authorList>
    </citation>
    <scope>NUCLEOTIDE SEQUENCE [LARGE SCALE GENOMIC DNA]</scope>
    <source>
        <strain evidence="1 2">ATCC 30220</strain>
    </source>
</reference>
<evidence type="ECO:0000313" key="1">
    <source>
        <dbReference type="EMBL" id="KPI83254.1"/>
    </source>
</evidence>
<accession>A0A0N1PBA1</accession>
<dbReference type="AlphaFoldDB" id="A0A0N1PBA1"/>
<protein>
    <submittedName>
        <fullName evidence="1">Uncharacterized protein</fullName>
    </submittedName>
</protein>
<name>A0A0N1PBA1_LEPSE</name>
<comment type="caution">
    <text evidence="1">The sequence shown here is derived from an EMBL/GenBank/DDBJ whole genome shotgun (WGS) entry which is preliminary data.</text>
</comment>
<dbReference type="PANTHER" id="PTHR14374:SF0">
    <property type="entry name" value="TRAFFICKING PROTEIN PARTICLE COMPLEX SUBUNIT 11"/>
    <property type="match status" value="1"/>
</dbReference>
<dbReference type="EMBL" id="LJSK01000407">
    <property type="protein sequence ID" value="KPI83254.1"/>
    <property type="molecule type" value="Genomic_DNA"/>
</dbReference>
<organism evidence="1 2">
    <name type="scientific">Leptomonas seymouri</name>
    <dbReference type="NCBI Taxonomy" id="5684"/>
    <lineage>
        <taxon>Eukaryota</taxon>
        <taxon>Discoba</taxon>
        <taxon>Euglenozoa</taxon>
        <taxon>Kinetoplastea</taxon>
        <taxon>Metakinetoplastina</taxon>
        <taxon>Trypanosomatida</taxon>
        <taxon>Trypanosomatidae</taxon>
        <taxon>Leishmaniinae</taxon>
        <taxon>Leptomonas</taxon>
    </lineage>
</organism>
<dbReference type="VEuPathDB" id="TriTrypDB:Lsey_0407_0050"/>